<evidence type="ECO:0000313" key="4">
    <source>
        <dbReference type="Proteomes" id="UP000265816"/>
    </source>
</evidence>
<accession>A0A398B0I3</accession>
<comment type="caution">
    <text evidence="3">The sequence shown here is derived from an EMBL/GenBank/DDBJ whole genome shotgun (WGS) entry which is preliminary data.</text>
</comment>
<reference evidence="3 4" key="1">
    <citation type="submission" date="2018-08" db="EMBL/GenBank/DDBJ databases">
        <title>Bacillus jemisoniae sp. nov., Bacillus chryseoplanitiae sp. nov., Bacillus resnikiae sp. nov., and Bacillus frankliniae sp. nov., isolated from Viking spacecraft and associated surfaces.</title>
        <authorList>
            <person name="Seuylemezian A."/>
            <person name="Vaishampayan P."/>
        </authorList>
    </citation>
    <scope>NUCLEOTIDE SEQUENCE [LARGE SCALE GENOMIC DNA]</scope>
    <source>
        <strain evidence="3 4">JJ-247</strain>
    </source>
</reference>
<organism evidence="3 4">
    <name type="scientific">Mesobacillus zeae</name>
    <dbReference type="NCBI Taxonomy" id="1917180"/>
    <lineage>
        <taxon>Bacteria</taxon>
        <taxon>Bacillati</taxon>
        <taxon>Bacillota</taxon>
        <taxon>Bacilli</taxon>
        <taxon>Bacillales</taxon>
        <taxon>Bacillaceae</taxon>
        <taxon>Mesobacillus</taxon>
    </lineage>
</organism>
<keyword evidence="4" id="KW-1185">Reference proteome</keyword>
<dbReference type="Proteomes" id="UP000265816">
    <property type="component" value="Unassembled WGS sequence"/>
</dbReference>
<gene>
    <name evidence="3" type="ORF">D1970_16990</name>
</gene>
<feature type="chain" id="PRO_5017449316" description="Extracellular protein" evidence="2">
    <location>
        <begin position="26"/>
        <end position="251"/>
    </location>
</feature>
<evidence type="ECO:0000313" key="3">
    <source>
        <dbReference type="EMBL" id="RID83211.1"/>
    </source>
</evidence>
<feature type="signal peptide" evidence="2">
    <location>
        <begin position="1"/>
        <end position="25"/>
    </location>
</feature>
<keyword evidence="1" id="KW-0812">Transmembrane</keyword>
<name>A0A398B0I3_9BACI</name>
<evidence type="ECO:0000256" key="1">
    <source>
        <dbReference type="SAM" id="Phobius"/>
    </source>
</evidence>
<sequence length="251" mass="28122">MKKALFFWLSMIFVLINILPGQASAYSYGDPNEEKLAEVYKSMQLKLDENPPNFAGAESLFDTVKEETDMHMGKEPGEIILKSIEKKDKKATLENMEKLLVLNVARRLESIEKNFQEYDTSKKLLAKGFATYEALSPKVESQDTGTDKKIRDEFDAALNSLGNPGLFGVGKKESDIGSFKNSKKVILDTLKDEFEMTSLDVGHFSESATETEGTGKKDWTDLSNVRNWIPIVLIVAVIGLVVMTALRRRKA</sequence>
<evidence type="ECO:0008006" key="5">
    <source>
        <dbReference type="Google" id="ProtNLM"/>
    </source>
</evidence>
<dbReference type="OrthoDB" id="2111742at2"/>
<proteinExistence type="predicted"/>
<dbReference type="EMBL" id="QWVT01000029">
    <property type="protein sequence ID" value="RID83211.1"/>
    <property type="molecule type" value="Genomic_DNA"/>
</dbReference>
<dbReference type="RefSeq" id="WP_119114057.1">
    <property type="nucleotide sequence ID" value="NZ_CBCSEO010000003.1"/>
</dbReference>
<evidence type="ECO:0000256" key="2">
    <source>
        <dbReference type="SAM" id="SignalP"/>
    </source>
</evidence>
<feature type="transmembrane region" description="Helical" evidence="1">
    <location>
        <begin position="228"/>
        <end position="246"/>
    </location>
</feature>
<keyword evidence="1" id="KW-1133">Transmembrane helix</keyword>
<protein>
    <recommendedName>
        <fullName evidence="5">Extracellular protein</fullName>
    </recommendedName>
</protein>
<dbReference type="AlphaFoldDB" id="A0A398B0I3"/>
<keyword evidence="2" id="KW-0732">Signal</keyword>
<keyword evidence="1" id="KW-0472">Membrane</keyword>